<feature type="region of interest" description="Disordered" evidence="1">
    <location>
        <begin position="1"/>
        <end position="33"/>
    </location>
</feature>
<gene>
    <name evidence="2" type="ORF">CMsap09_11175</name>
</gene>
<sequence>MSDDHADPHGLPRPTAPGPAAPGLDAAEDGSDVAEELVSRLQLIEEQPLGERATAFALLHDELRARLEGGDGAAARG</sequence>
<dbReference type="Proteomes" id="UP000195106">
    <property type="component" value="Unassembled WGS sequence"/>
</dbReference>
<name>A0A251XVF0_9MICO</name>
<proteinExistence type="predicted"/>
<dbReference type="AlphaFoldDB" id="A0A251XVF0"/>
<reference evidence="2 3" key="1">
    <citation type="submission" date="2016-08" db="EMBL/GenBank/DDBJ databases">
        <title>Genome sequence of Clavibacter michiganensis spp. strain CASJ009.</title>
        <authorList>
            <person name="Thapa S.P."/>
            <person name="Coaker G."/>
        </authorList>
    </citation>
    <scope>NUCLEOTIDE SEQUENCE [LARGE SCALE GENOMIC DNA]</scope>
    <source>
        <strain evidence="2">CASJ009</strain>
    </source>
</reference>
<evidence type="ECO:0008006" key="4">
    <source>
        <dbReference type="Google" id="ProtNLM"/>
    </source>
</evidence>
<protein>
    <recommendedName>
        <fullName evidence="4">Hypthetical protein</fullName>
    </recommendedName>
</protein>
<evidence type="ECO:0000313" key="2">
    <source>
        <dbReference type="EMBL" id="OUE09496.1"/>
    </source>
</evidence>
<dbReference type="EMBL" id="MDHJ01000001">
    <property type="protein sequence ID" value="OUE09496.1"/>
    <property type="molecule type" value="Genomic_DNA"/>
</dbReference>
<evidence type="ECO:0000313" key="3">
    <source>
        <dbReference type="Proteomes" id="UP000195106"/>
    </source>
</evidence>
<feature type="compositionally biased region" description="Basic and acidic residues" evidence="1">
    <location>
        <begin position="1"/>
        <end position="10"/>
    </location>
</feature>
<comment type="caution">
    <text evidence="2">The sequence shown here is derived from an EMBL/GenBank/DDBJ whole genome shotgun (WGS) entry which is preliminary data.</text>
</comment>
<evidence type="ECO:0000256" key="1">
    <source>
        <dbReference type="SAM" id="MobiDB-lite"/>
    </source>
</evidence>
<accession>A0A251XVF0</accession>
<organism evidence="2 3">
    <name type="scientific">Clavibacter michiganensis</name>
    <dbReference type="NCBI Taxonomy" id="28447"/>
    <lineage>
        <taxon>Bacteria</taxon>
        <taxon>Bacillati</taxon>
        <taxon>Actinomycetota</taxon>
        <taxon>Actinomycetes</taxon>
        <taxon>Micrococcales</taxon>
        <taxon>Microbacteriaceae</taxon>
        <taxon>Clavibacter</taxon>
    </lineage>
</organism>